<organism evidence="2 3">
    <name type="scientific">Suillus discolor</name>
    <dbReference type="NCBI Taxonomy" id="1912936"/>
    <lineage>
        <taxon>Eukaryota</taxon>
        <taxon>Fungi</taxon>
        <taxon>Dikarya</taxon>
        <taxon>Basidiomycota</taxon>
        <taxon>Agaricomycotina</taxon>
        <taxon>Agaricomycetes</taxon>
        <taxon>Agaricomycetidae</taxon>
        <taxon>Boletales</taxon>
        <taxon>Suillineae</taxon>
        <taxon>Suillaceae</taxon>
        <taxon>Suillus</taxon>
    </lineage>
</organism>
<reference evidence="2" key="1">
    <citation type="journal article" date="2020" name="New Phytol.">
        <title>Comparative genomics reveals dynamic genome evolution in host specialist ectomycorrhizal fungi.</title>
        <authorList>
            <person name="Lofgren L.A."/>
            <person name="Nguyen N.H."/>
            <person name="Vilgalys R."/>
            <person name="Ruytinx J."/>
            <person name="Liao H.L."/>
            <person name="Branco S."/>
            <person name="Kuo A."/>
            <person name="LaButti K."/>
            <person name="Lipzen A."/>
            <person name="Andreopoulos W."/>
            <person name="Pangilinan J."/>
            <person name="Riley R."/>
            <person name="Hundley H."/>
            <person name="Na H."/>
            <person name="Barry K."/>
            <person name="Grigoriev I.V."/>
            <person name="Stajich J.E."/>
            <person name="Kennedy P.G."/>
        </authorList>
    </citation>
    <scope>NUCLEOTIDE SEQUENCE</scope>
    <source>
        <strain evidence="2">FC423</strain>
    </source>
</reference>
<feature type="region of interest" description="Disordered" evidence="1">
    <location>
        <begin position="147"/>
        <end position="223"/>
    </location>
</feature>
<protein>
    <submittedName>
        <fullName evidence="2">Uncharacterized protein</fullName>
    </submittedName>
</protein>
<evidence type="ECO:0000313" key="2">
    <source>
        <dbReference type="EMBL" id="KAG2094822.1"/>
    </source>
</evidence>
<dbReference type="Proteomes" id="UP000823399">
    <property type="component" value="Unassembled WGS sequence"/>
</dbReference>
<dbReference type="OrthoDB" id="2679495at2759"/>
<feature type="compositionally biased region" description="Basic and acidic residues" evidence="1">
    <location>
        <begin position="192"/>
        <end position="223"/>
    </location>
</feature>
<dbReference type="EMBL" id="JABBWM010000077">
    <property type="protein sequence ID" value="KAG2094822.1"/>
    <property type="molecule type" value="Genomic_DNA"/>
</dbReference>
<accession>A0A9P7JP55</accession>
<gene>
    <name evidence="2" type="ORF">F5147DRAFT_657032</name>
</gene>
<proteinExistence type="predicted"/>
<dbReference type="RefSeq" id="XP_041287635.1">
    <property type="nucleotide sequence ID" value="XM_041434196.1"/>
</dbReference>
<dbReference type="GeneID" id="64696455"/>
<feature type="compositionally biased region" description="Polar residues" evidence="1">
    <location>
        <begin position="170"/>
        <end position="183"/>
    </location>
</feature>
<dbReference type="AlphaFoldDB" id="A0A9P7JP55"/>
<evidence type="ECO:0000256" key="1">
    <source>
        <dbReference type="SAM" id="MobiDB-lite"/>
    </source>
</evidence>
<keyword evidence="3" id="KW-1185">Reference proteome</keyword>
<comment type="caution">
    <text evidence="2">The sequence shown here is derived from an EMBL/GenBank/DDBJ whole genome shotgun (WGS) entry which is preliminary data.</text>
</comment>
<sequence length="223" mass="24530">MHVPLCQYTITHDQVKSFVLYDTLLHSGEDSSQHSIPLGYDEFAFIFNFNKPEILVKFTTTAADSSIKVNGPTVTASFLIGDDEEPVAALNPDQPAQPVVEATRDPDGGCWLDKRKAELIDDTLWDTLERSHHQNSCHDEAIKARKDKRRRLEGPPPPVAPAPNIPRPPTTTRDAGAGSSSRAIAQPTIWDDDVHMEGAEGMNHREGVEGPTITEKKGKGCKK</sequence>
<evidence type="ECO:0000313" key="3">
    <source>
        <dbReference type="Proteomes" id="UP000823399"/>
    </source>
</evidence>
<feature type="compositionally biased region" description="Pro residues" evidence="1">
    <location>
        <begin position="154"/>
        <end position="169"/>
    </location>
</feature>
<name>A0A9P7JP55_9AGAM</name>